<reference evidence="1 2" key="1">
    <citation type="submission" date="2020-03" db="EMBL/GenBank/DDBJ databases">
        <title>Roseomonas selenitidurans sp. nov. isolated from urban soil.</title>
        <authorList>
            <person name="Liu H."/>
        </authorList>
    </citation>
    <scope>NUCLEOTIDE SEQUENCE [LARGE SCALE GENOMIC DNA]</scope>
    <source>
        <strain evidence="1 2">BU-1</strain>
    </source>
</reference>
<proteinExistence type="predicted"/>
<protein>
    <submittedName>
        <fullName evidence="1">Type I-E CRISPR-associated protein Cse2/CasB</fullName>
    </submittedName>
</protein>
<comment type="caution">
    <text evidence="1">The sequence shown here is derived from an EMBL/GenBank/DDBJ whole genome shotgun (WGS) entry which is preliminary data.</text>
</comment>
<dbReference type="Pfam" id="PF09485">
    <property type="entry name" value="CRISPR_Cse2"/>
    <property type="match status" value="1"/>
</dbReference>
<dbReference type="RefSeq" id="WP_168027838.1">
    <property type="nucleotide sequence ID" value="NZ_JAAVNE010000005.1"/>
</dbReference>
<name>A0ABX1DZB8_9PROT</name>
<dbReference type="EMBL" id="JAAVNE010000005">
    <property type="protein sequence ID" value="NKC30221.1"/>
    <property type="molecule type" value="Genomic_DNA"/>
</dbReference>
<accession>A0ABX1DZB8</accession>
<sequence length="175" mass="19439">MIRNTDAAFAWWDELQPKDGGRGDRAARARLRRCGSIAEAMQEPATLQLFRRCGADSPLDLPALALCAATLAHVREDRSDRSVARAVGPDDPDKPETALLKPLRFRRLLEAVEPEDALPAFRRLVALADGTVNVRDLSRALLVWSHPARGDRTRRDWVFAYWNANPAASTRDTAA</sequence>
<organism evidence="1 2">
    <name type="scientific">Falsiroseomonas selenitidurans</name>
    <dbReference type="NCBI Taxonomy" id="2716335"/>
    <lineage>
        <taxon>Bacteria</taxon>
        <taxon>Pseudomonadati</taxon>
        <taxon>Pseudomonadota</taxon>
        <taxon>Alphaproteobacteria</taxon>
        <taxon>Acetobacterales</taxon>
        <taxon>Roseomonadaceae</taxon>
        <taxon>Falsiroseomonas</taxon>
    </lineage>
</organism>
<dbReference type="InterPro" id="IPR013382">
    <property type="entry name" value="CRISPR-assoc_prot_Cse2"/>
</dbReference>
<dbReference type="Proteomes" id="UP000787635">
    <property type="component" value="Unassembled WGS sequence"/>
</dbReference>
<keyword evidence="2" id="KW-1185">Reference proteome</keyword>
<dbReference type="Gene3D" id="1.10.520.40">
    <property type="entry name" value="CRISPR-associated protein Cse2"/>
    <property type="match status" value="1"/>
</dbReference>
<evidence type="ECO:0000313" key="1">
    <source>
        <dbReference type="EMBL" id="NKC30221.1"/>
    </source>
</evidence>
<evidence type="ECO:0000313" key="2">
    <source>
        <dbReference type="Proteomes" id="UP000787635"/>
    </source>
</evidence>
<dbReference type="NCBIfam" id="TIGR02548">
    <property type="entry name" value="casB_cse2"/>
    <property type="match status" value="1"/>
</dbReference>
<gene>
    <name evidence="1" type="primary">casB</name>
    <name evidence="1" type="ORF">HEQ75_05065</name>
</gene>
<dbReference type="InterPro" id="IPR038287">
    <property type="entry name" value="Cse2_sf"/>
</dbReference>